<feature type="region of interest" description="Disordered" evidence="5">
    <location>
        <begin position="31"/>
        <end position="68"/>
    </location>
</feature>
<evidence type="ECO:0000259" key="6">
    <source>
        <dbReference type="PROSITE" id="PS50178"/>
    </source>
</evidence>
<gene>
    <name evidence="7" type="ORF">B0I35DRAFT_404490</name>
</gene>
<comment type="caution">
    <text evidence="7">The sequence shown here is derived from an EMBL/GenBank/DDBJ whole genome shotgun (WGS) entry which is preliminary data.</text>
</comment>
<dbReference type="PROSITE" id="PS50178">
    <property type="entry name" value="ZF_FYVE"/>
    <property type="match status" value="1"/>
</dbReference>
<accession>A0A8K0WY81</accession>
<keyword evidence="1" id="KW-0479">Metal-binding</keyword>
<dbReference type="Gene3D" id="3.30.40.10">
    <property type="entry name" value="Zinc/RING finger domain, C3HC4 (zinc finger)"/>
    <property type="match status" value="1"/>
</dbReference>
<protein>
    <recommendedName>
        <fullName evidence="6">FYVE-type domain-containing protein</fullName>
    </recommendedName>
</protein>
<proteinExistence type="predicted"/>
<dbReference type="SUPFAM" id="SSF57903">
    <property type="entry name" value="FYVE/PHD zinc finger"/>
    <property type="match status" value="1"/>
</dbReference>
<feature type="domain" description="FYVE-type" evidence="6">
    <location>
        <begin position="167"/>
        <end position="222"/>
    </location>
</feature>
<feature type="compositionally biased region" description="Low complexity" evidence="5">
    <location>
        <begin position="229"/>
        <end position="238"/>
    </location>
</feature>
<dbReference type="PANTHER" id="PTHR23164">
    <property type="entry name" value="EARLY ENDOSOME ANTIGEN 1"/>
    <property type="match status" value="1"/>
</dbReference>
<keyword evidence="2 4" id="KW-0863">Zinc-finger</keyword>
<evidence type="ECO:0000256" key="5">
    <source>
        <dbReference type="SAM" id="MobiDB-lite"/>
    </source>
</evidence>
<dbReference type="Pfam" id="PF01363">
    <property type="entry name" value="FYVE"/>
    <property type="match status" value="1"/>
</dbReference>
<dbReference type="InterPro" id="IPR017455">
    <property type="entry name" value="Znf_FYVE-rel"/>
</dbReference>
<keyword evidence="8" id="KW-1185">Reference proteome</keyword>
<evidence type="ECO:0000313" key="8">
    <source>
        <dbReference type="Proteomes" id="UP000813444"/>
    </source>
</evidence>
<dbReference type="AlphaFoldDB" id="A0A8K0WY81"/>
<dbReference type="InterPro" id="IPR000306">
    <property type="entry name" value="Znf_FYVE"/>
</dbReference>
<dbReference type="SMART" id="SM00064">
    <property type="entry name" value="FYVE"/>
    <property type="match status" value="1"/>
</dbReference>
<sequence length="278" mass="30769">MATDLIMPTLPGEQHLSRHFLPQRPQHHMRSTSYQLPMGPQISPLSTSSTIDSTTSVPPSPSPKDHHARQLRPLYMPAVLRPNHEFAAAANKGGYDSEPTSAIAARRPSSGFLDGLGQRLSRRSTGDEPSGLAGDIDLDLFPQVTALPTRKHWKPDPESSICDDPMCKRNFNYFTRRHHCRKCGNIFCDSHSSFVVPLDQDANFNPRASPSRTCNHCFEEFKVWHSRNSSRTSSTASSDGPRNMTTSPIAAIPDGVRGLPRGADLAASVPRDWNWSTF</sequence>
<dbReference type="EMBL" id="JAGPNK010000001">
    <property type="protein sequence ID" value="KAH7329249.1"/>
    <property type="molecule type" value="Genomic_DNA"/>
</dbReference>
<dbReference type="InterPro" id="IPR013083">
    <property type="entry name" value="Znf_RING/FYVE/PHD"/>
</dbReference>
<organism evidence="7 8">
    <name type="scientific">Stachybotrys elegans</name>
    <dbReference type="NCBI Taxonomy" id="80388"/>
    <lineage>
        <taxon>Eukaryota</taxon>
        <taxon>Fungi</taxon>
        <taxon>Dikarya</taxon>
        <taxon>Ascomycota</taxon>
        <taxon>Pezizomycotina</taxon>
        <taxon>Sordariomycetes</taxon>
        <taxon>Hypocreomycetidae</taxon>
        <taxon>Hypocreales</taxon>
        <taxon>Stachybotryaceae</taxon>
        <taxon>Stachybotrys</taxon>
    </lineage>
</organism>
<dbReference type="CDD" id="cd15760">
    <property type="entry name" value="FYVE_scVPS27p_like"/>
    <property type="match status" value="1"/>
</dbReference>
<evidence type="ECO:0000256" key="1">
    <source>
        <dbReference type="ARBA" id="ARBA00022723"/>
    </source>
</evidence>
<dbReference type="Proteomes" id="UP000813444">
    <property type="component" value="Unassembled WGS sequence"/>
</dbReference>
<evidence type="ECO:0000313" key="7">
    <source>
        <dbReference type="EMBL" id="KAH7329249.1"/>
    </source>
</evidence>
<feature type="region of interest" description="Disordered" evidence="5">
    <location>
        <begin position="229"/>
        <end position="255"/>
    </location>
</feature>
<reference evidence="7" key="1">
    <citation type="journal article" date="2021" name="Nat. Commun.">
        <title>Genetic determinants of endophytism in the Arabidopsis root mycobiome.</title>
        <authorList>
            <person name="Mesny F."/>
            <person name="Miyauchi S."/>
            <person name="Thiergart T."/>
            <person name="Pickel B."/>
            <person name="Atanasova L."/>
            <person name="Karlsson M."/>
            <person name="Huettel B."/>
            <person name="Barry K.W."/>
            <person name="Haridas S."/>
            <person name="Chen C."/>
            <person name="Bauer D."/>
            <person name="Andreopoulos W."/>
            <person name="Pangilinan J."/>
            <person name="LaButti K."/>
            <person name="Riley R."/>
            <person name="Lipzen A."/>
            <person name="Clum A."/>
            <person name="Drula E."/>
            <person name="Henrissat B."/>
            <person name="Kohler A."/>
            <person name="Grigoriev I.V."/>
            <person name="Martin F.M."/>
            <person name="Hacquard S."/>
        </authorList>
    </citation>
    <scope>NUCLEOTIDE SEQUENCE</scope>
    <source>
        <strain evidence="7">MPI-CAGE-CH-0235</strain>
    </source>
</reference>
<name>A0A8K0WY81_9HYPO</name>
<evidence type="ECO:0000256" key="2">
    <source>
        <dbReference type="ARBA" id="ARBA00022771"/>
    </source>
</evidence>
<dbReference type="InterPro" id="IPR011011">
    <property type="entry name" value="Znf_FYVE_PHD"/>
</dbReference>
<dbReference type="GO" id="GO:0008270">
    <property type="term" value="F:zinc ion binding"/>
    <property type="evidence" value="ECO:0007669"/>
    <property type="project" value="UniProtKB-KW"/>
</dbReference>
<feature type="compositionally biased region" description="Low complexity" evidence="5">
    <location>
        <begin position="43"/>
        <end position="57"/>
    </location>
</feature>
<dbReference type="PANTHER" id="PTHR23164:SF30">
    <property type="entry name" value="EARLY ENDOSOME ANTIGEN 1"/>
    <property type="match status" value="1"/>
</dbReference>
<dbReference type="OrthoDB" id="10018316at2759"/>
<evidence type="ECO:0000256" key="4">
    <source>
        <dbReference type="PROSITE-ProRule" id="PRU00091"/>
    </source>
</evidence>
<keyword evidence="3" id="KW-0862">Zinc</keyword>
<evidence type="ECO:0000256" key="3">
    <source>
        <dbReference type="ARBA" id="ARBA00022833"/>
    </source>
</evidence>